<feature type="signal peptide" evidence="1">
    <location>
        <begin position="1"/>
        <end position="27"/>
    </location>
</feature>
<name>A0ABP5UNJ4_9ACTN</name>
<sequence length="197" mass="21453">MRTTRATLAVAVGALVPTLLFSTPSFADTAQPPAAPAASETGSPYDGMDVHDLRIEILRILADPDSGRRVTEEVNELLDNGTAEEMRAWLETGYPLAQAEDDRVAIARLLADPDSGRRVIKEVNELLDNGTAEEIRAWLETGYRLAQAEDDRVAIARLLADRTISDALREAANAALDDGTPEVLRHFLEVGRYEVDG</sequence>
<dbReference type="InterPro" id="IPR005506">
    <property type="entry name" value="DUF312_ALF"/>
</dbReference>
<reference evidence="3" key="1">
    <citation type="journal article" date="2019" name="Int. J. Syst. Evol. Microbiol.">
        <title>The Global Catalogue of Microorganisms (GCM) 10K type strain sequencing project: providing services to taxonomists for standard genome sequencing and annotation.</title>
        <authorList>
            <consortium name="The Broad Institute Genomics Platform"/>
            <consortium name="The Broad Institute Genome Sequencing Center for Infectious Disease"/>
            <person name="Wu L."/>
            <person name="Ma J."/>
        </authorList>
    </citation>
    <scope>NUCLEOTIDE SEQUENCE [LARGE SCALE GENOMIC DNA]</scope>
    <source>
        <strain evidence="3">JCM 6921</strain>
    </source>
</reference>
<evidence type="ECO:0000256" key="1">
    <source>
        <dbReference type="SAM" id="SignalP"/>
    </source>
</evidence>
<accession>A0ABP5UNJ4</accession>
<dbReference type="Proteomes" id="UP001500058">
    <property type="component" value="Unassembled WGS sequence"/>
</dbReference>
<evidence type="ECO:0000313" key="2">
    <source>
        <dbReference type="EMBL" id="GAA2384570.1"/>
    </source>
</evidence>
<dbReference type="EMBL" id="BAAATJ010000001">
    <property type="protein sequence ID" value="GAA2384570.1"/>
    <property type="molecule type" value="Genomic_DNA"/>
</dbReference>
<keyword evidence="3" id="KW-1185">Reference proteome</keyword>
<organism evidence="2 3">
    <name type="scientific">Streptomyces glaucosporus</name>
    <dbReference type="NCBI Taxonomy" id="284044"/>
    <lineage>
        <taxon>Bacteria</taxon>
        <taxon>Bacillati</taxon>
        <taxon>Actinomycetota</taxon>
        <taxon>Actinomycetes</taxon>
        <taxon>Kitasatosporales</taxon>
        <taxon>Streptomycetaceae</taxon>
        <taxon>Streptomyces</taxon>
    </lineage>
</organism>
<dbReference type="Pfam" id="PF03752">
    <property type="entry name" value="ALF"/>
    <property type="match status" value="3"/>
</dbReference>
<gene>
    <name evidence="2" type="ORF">GCM10010420_03540</name>
</gene>
<keyword evidence="1" id="KW-0732">Signal</keyword>
<dbReference type="RefSeq" id="WP_344628971.1">
    <property type="nucleotide sequence ID" value="NZ_BAAATJ010000001.1"/>
</dbReference>
<feature type="chain" id="PRO_5045747412" description="Secreted protein" evidence="1">
    <location>
        <begin position="28"/>
        <end position="197"/>
    </location>
</feature>
<evidence type="ECO:0000313" key="3">
    <source>
        <dbReference type="Proteomes" id="UP001500058"/>
    </source>
</evidence>
<proteinExistence type="predicted"/>
<evidence type="ECO:0008006" key="4">
    <source>
        <dbReference type="Google" id="ProtNLM"/>
    </source>
</evidence>
<comment type="caution">
    <text evidence="2">The sequence shown here is derived from an EMBL/GenBank/DDBJ whole genome shotgun (WGS) entry which is preliminary data.</text>
</comment>
<protein>
    <recommendedName>
        <fullName evidence="4">Secreted protein</fullName>
    </recommendedName>
</protein>